<dbReference type="InterPro" id="IPR022485">
    <property type="entry name" value="SHCHC_synthase_MenH"/>
</dbReference>
<dbReference type="GO" id="GO:0070205">
    <property type="term" value="F:2-succinyl-6-hydroxy-2,4-cyclohexadiene-1-carboxylate synthase activity"/>
    <property type="evidence" value="ECO:0007669"/>
    <property type="project" value="UniProtKB-UniRule"/>
</dbReference>
<dbReference type="PANTHER" id="PTHR42916:SF1">
    <property type="entry name" value="PROTEIN PHYLLO, CHLOROPLASTIC"/>
    <property type="match status" value="1"/>
</dbReference>
<dbReference type="RefSeq" id="WP_034894829.1">
    <property type="nucleotide sequence ID" value="NZ_JRUQ01000044.1"/>
</dbReference>
<evidence type="ECO:0000256" key="2">
    <source>
        <dbReference type="ARBA" id="ARBA00023239"/>
    </source>
</evidence>
<dbReference type="PANTHER" id="PTHR42916">
    <property type="entry name" value="2-SUCCINYL-5-ENOLPYRUVYL-6-HYDROXY-3-CYCLOHEXENE-1-CARBOXYLATE SYNTHASE"/>
    <property type="match status" value="1"/>
</dbReference>
<comment type="subunit">
    <text evidence="3">Monomer.</text>
</comment>
<dbReference type="Pfam" id="PF00561">
    <property type="entry name" value="Abhydrolase_1"/>
    <property type="match status" value="1"/>
</dbReference>
<comment type="pathway">
    <text evidence="3">Quinol/quinone metabolism; 1,4-dihydroxy-2-naphthoate biosynthesis; 1,4-dihydroxy-2-naphthoate from chorismate: step 3/7.</text>
</comment>
<keyword evidence="1 3" id="KW-0474">Menaquinone biosynthesis</keyword>
<comment type="function">
    <text evidence="3">Catalyzes a proton abstraction reaction that results in 2,5-elimination of pyruvate from 2-succinyl-5-enolpyruvyl-6-hydroxy-3-cyclohexene-1-carboxylate (SEPHCHC) and the formation of 2-succinyl-6-hydroxy-2,4-cyclohexadiene-1-carboxylate (SHCHC).</text>
</comment>
<accession>A0A0A3Z1Y9</accession>
<evidence type="ECO:0000256" key="1">
    <source>
        <dbReference type="ARBA" id="ARBA00022428"/>
    </source>
</evidence>
<dbReference type="OrthoDB" id="9808398at2"/>
<feature type="domain" description="AB hydrolase-1" evidence="5">
    <location>
        <begin position="16"/>
        <end position="187"/>
    </location>
</feature>
<dbReference type="NCBIfam" id="TIGR03695">
    <property type="entry name" value="menH_SHCHC"/>
    <property type="match status" value="1"/>
</dbReference>
<comment type="catalytic activity">
    <reaction evidence="3">
        <text>5-enolpyruvoyl-6-hydroxy-2-succinyl-cyclohex-3-ene-1-carboxylate = (1R,6R)-6-hydroxy-2-succinyl-cyclohexa-2,4-diene-1-carboxylate + pyruvate</text>
        <dbReference type="Rhea" id="RHEA:25597"/>
        <dbReference type="ChEBI" id="CHEBI:15361"/>
        <dbReference type="ChEBI" id="CHEBI:58689"/>
        <dbReference type="ChEBI" id="CHEBI:58818"/>
        <dbReference type="EC" id="4.2.99.20"/>
    </reaction>
</comment>
<dbReference type="EC" id="4.2.99.20" evidence="3 4"/>
<gene>
    <name evidence="3" type="primary">menH</name>
    <name evidence="6" type="ORF">NG99_15550</name>
</gene>
<comment type="caution">
    <text evidence="6">The sequence shown here is derived from an EMBL/GenBank/DDBJ whole genome shotgun (WGS) entry which is preliminary data.</text>
</comment>
<sequence length="255" mass="28181">MILHACRQGDRHSGKPVLVWLHGLLGSAADWLPVQSLLADWPHLGIDLPGHGGSQAHHTSGFDSLSDSIDQTLRYHGIHRYWLIGYSLGGRVALFHACRHAGPELEGLLVEGGHYGLELPELRQQRQRQDAGWAERFRSQPLAQTLQAWYQQPVFADMTGSQRARLIELRLSNRAAAVADMLLATSLSRQPYLLPELARLTLPFSTLCGERDGKFLQLARQASLSCDVIPAAGHNAHRENPAAYASCVAQRLTHS</sequence>
<evidence type="ECO:0000256" key="4">
    <source>
        <dbReference type="NCBIfam" id="TIGR03695"/>
    </source>
</evidence>
<comment type="similarity">
    <text evidence="3">Belongs to the AB hydrolase superfamily. MenH family.</text>
</comment>
<name>A0A0A3Z1Y9_9GAMM</name>
<dbReference type="UniPathway" id="UPA01057">
    <property type="reaction ID" value="UER00900"/>
</dbReference>
<dbReference type="Proteomes" id="UP000030351">
    <property type="component" value="Unassembled WGS sequence"/>
</dbReference>
<dbReference type="AlphaFoldDB" id="A0A0A3Z1Y9"/>
<dbReference type="UniPathway" id="UPA00079"/>
<evidence type="ECO:0000313" key="6">
    <source>
        <dbReference type="EMBL" id="KGT91779.1"/>
    </source>
</evidence>
<dbReference type="Gene3D" id="3.40.50.1820">
    <property type="entry name" value="alpha/beta hydrolase"/>
    <property type="match status" value="1"/>
</dbReference>
<dbReference type="EMBL" id="JRUQ01000044">
    <property type="protein sequence ID" value="KGT91779.1"/>
    <property type="molecule type" value="Genomic_DNA"/>
</dbReference>
<dbReference type="STRING" id="371042.NG99_15550"/>
<evidence type="ECO:0000313" key="7">
    <source>
        <dbReference type="Proteomes" id="UP000030351"/>
    </source>
</evidence>
<comment type="pathway">
    <text evidence="3">Quinol/quinone metabolism; menaquinone biosynthesis.</text>
</comment>
<dbReference type="NCBIfam" id="NF008340">
    <property type="entry name" value="PRK11126.1"/>
    <property type="match status" value="1"/>
</dbReference>
<keyword evidence="2 3" id="KW-0456">Lyase</keyword>
<dbReference type="GO" id="GO:0009234">
    <property type="term" value="P:menaquinone biosynthetic process"/>
    <property type="evidence" value="ECO:0007669"/>
    <property type="project" value="UniProtKB-UniRule"/>
</dbReference>
<evidence type="ECO:0000259" key="5">
    <source>
        <dbReference type="Pfam" id="PF00561"/>
    </source>
</evidence>
<reference evidence="6 7" key="1">
    <citation type="submission" date="2014-10" db="EMBL/GenBank/DDBJ databases">
        <title>Genome sequence of Erwinia typographi M043b.</title>
        <authorList>
            <person name="Chan K.-G."/>
            <person name="Tan W.-S."/>
        </authorList>
    </citation>
    <scope>NUCLEOTIDE SEQUENCE [LARGE SCALE GENOMIC DNA]</scope>
    <source>
        <strain evidence="6 7">M043b</strain>
    </source>
</reference>
<dbReference type="SUPFAM" id="SSF53474">
    <property type="entry name" value="alpha/beta-Hydrolases"/>
    <property type="match status" value="1"/>
</dbReference>
<dbReference type="eggNOG" id="COG0596">
    <property type="taxonomic scope" value="Bacteria"/>
</dbReference>
<keyword evidence="7" id="KW-1185">Reference proteome</keyword>
<dbReference type="HAMAP" id="MF_01660">
    <property type="entry name" value="MenH"/>
    <property type="match status" value="1"/>
</dbReference>
<dbReference type="InterPro" id="IPR000073">
    <property type="entry name" value="AB_hydrolase_1"/>
</dbReference>
<evidence type="ECO:0000256" key="3">
    <source>
        <dbReference type="HAMAP-Rule" id="MF_01660"/>
    </source>
</evidence>
<protein>
    <recommendedName>
        <fullName evidence="3 4">2-succinyl-6-hydroxy-2,4-cyclohexadiene-1-carboxylate synthase</fullName>
        <shortName evidence="3">SHCHC synthase</shortName>
        <ecNumber evidence="3 4">4.2.99.20</ecNumber>
    </recommendedName>
</protein>
<proteinExistence type="inferred from homology"/>
<organism evidence="6 7">
    <name type="scientific">Erwinia typographi</name>
    <dbReference type="NCBI Taxonomy" id="371042"/>
    <lineage>
        <taxon>Bacteria</taxon>
        <taxon>Pseudomonadati</taxon>
        <taxon>Pseudomonadota</taxon>
        <taxon>Gammaproteobacteria</taxon>
        <taxon>Enterobacterales</taxon>
        <taxon>Erwiniaceae</taxon>
        <taxon>Erwinia</taxon>
    </lineage>
</organism>
<dbReference type="InterPro" id="IPR029058">
    <property type="entry name" value="AB_hydrolase_fold"/>
</dbReference>